<dbReference type="Proteomes" id="UP000033649">
    <property type="component" value="Unassembled WGS sequence"/>
</dbReference>
<name>A0A0F5FGJ4_9HYPH</name>
<dbReference type="Gene3D" id="3.40.50.2300">
    <property type="match status" value="1"/>
</dbReference>
<accession>A0A0F5FGJ4</accession>
<comment type="caution">
    <text evidence="3">The sequence shown here is derived from an EMBL/GenBank/DDBJ whole genome shotgun (WGS) entry which is preliminary data.</text>
</comment>
<reference evidence="3 4" key="1">
    <citation type="submission" date="2015-03" db="EMBL/GenBank/DDBJ databases">
        <authorList>
            <person name="Hassan Y."/>
            <person name="Lepp D."/>
            <person name="Li X.-Z."/>
            <person name="Zhou T."/>
        </authorList>
    </citation>
    <scope>NUCLEOTIDE SEQUENCE [LARGE SCALE GENOMIC DNA]</scope>
    <source>
        <strain evidence="3 4">IPL18</strain>
    </source>
</reference>
<evidence type="ECO:0000256" key="1">
    <source>
        <dbReference type="PROSITE-ProRule" id="PRU00169"/>
    </source>
</evidence>
<evidence type="ECO:0000259" key="2">
    <source>
        <dbReference type="PROSITE" id="PS50110"/>
    </source>
</evidence>
<dbReference type="SUPFAM" id="SSF52172">
    <property type="entry name" value="CheY-like"/>
    <property type="match status" value="1"/>
</dbReference>
<protein>
    <recommendedName>
        <fullName evidence="2">Response regulatory domain-containing protein</fullName>
    </recommendedName>
</protein>
<dbReference type="RefSeq" id="WP_046105346.1">
    <property type="nucleotide sequence ID" value="NZ_JZEY01000061.1"/>
</dbReference>
<sequence>MLASKTVLVVETEIIIALSMDAVLRGLGAEDVLIATSPAEALRHTRDWGPIAMVILELETRRPENLSLAKSALEAGVLVLGVTADSQAAKGLAELPDIPMVVKPVPDETLEQAVIDLLKRNGQ</sequence>
<dbReference type="InterPro" id="IPR011006">
    <property type="entry name" value="CheY-like_superfamily"/>
</dbReference>
<dbReference type="InterPro" id="IPR001789">
    <property type="entry name" value="Sig_transdc_resp-reg_receiver"/>
</dbReference>
<dbReference type="EMBL" id="JZEY01000061">
    <property type="protein sequence ID" value="KKB07317.1"/>
    <property type="molecule type" value="Genomic_DNA"/>
</dbReference>
<evidence type="ECO:0000313" key="3">
    <source>
        <dbReference type="EMBL" id="KKB07317.1"/>
    </source>
</evidence>
<dbReference type="PATRIC" id="fig|429727.3.peg.2273"/>
<evidence type="ECO:0000313" key="4">
    <source>
        <dbReference type="Proteomes" id="UP000033649"/>
    </source>
</evidence>
<organism evidence="3 4">
    <name type="scientific">Devosia chinhatensis</name>
    <dbReference type="NCBI Taxonomy" id="429727"/>
    <lineage>
        <taxon>Bacteria</taxon>
        <taxon>Pseudomonadati</taxon>
        <taxon>Pseudomonadota</taxon>
        <taxon>Alphaproteobacteria</taxon>
        <taxon>Hyphomicrobiales</taxon>
        <taxon>Devosiaceae</taxon>
        <taxon>Devosia</taxon>
    </lineage>
</organism>
<keyword evidence="4" id="KW-1185">Reference proteome</keyword>
<dbReference type="PROSITE" id="PS50110">
    <property type="entry name" value="RESPONSE_REGULATORY"/>
    <property type="match status" value="1"/>
</dbReference>
<comment type="caution">
    <text evidence="1">Lacks conserved residue(s) required for the propagation of feature annotation.</text>
</comment>
<dbReference type="AlphaFoldDB" id="A0A0F5FGJ4"/>
<feature type="domain" description="Response regulatory" evidence="2">
    <location>
        <begin position="6"/>
        <end position="118"/>
    </location>
</feature>
<gene>
    <name evidence="3" type="ORF">VE26_11020</name>
</gene>
<dbReference type="GO" id="GO:0000160">
    <property type="term" value="P:phosphorelay signal transduction system"/>
    <property type="evidence" value="ECO:0007669"/>
    <property type="project" value="InterPro"/>
</dbReference>
<proteinExistence type="predicted"/>
<dbReference type="OrthoDB" id="582170at2"/>